<protein>
    <submittedName>
        <fullName evidence="1">Uncharacterized protein</fullName>
    </submittedName>
</protein>
<dbReference type="EMBL" id="JACVVK020000006">
    <property type="protein sequence ID" value="KAK7506575.1"/>
    <property type="molecule type" value="Genomic_DNA"/>
</dbReference>
<organism evidence="1 2">
    <name type="scientific">Batillaria attramentaria</name>
    <dbReference type="NCBI Taxonomy" id="370345"/>
    <lineage>
        <taxon>Eukaryota</taxon>
        <taxon>Metazoa</taxon>
        <taxon>Spiralia</taxon>
        <taxon>Lophotrochozoa</taxon>
        <taxon>Mollusca</taxon>
        <taxon>Gastropoda</taxon>
        <taxon>Caenogastropoda</taxon>
        <taxon>Sorbeoconcha</taxon>
        <taxon>Cerithioidea</taxon>
        <taxon>Batillariidae</taxon>
        <taxon>Batillaria</taxon>
    </lineage>
</organism>
<keyword evidence="2" id="KW-1185">Reference proteome</keyword>
<sequence length="151" mass="17176">MHKERSHFRYSLHLFTQENFFLHYEEGAGEMWRLVGVGKGVCGVMAWKEKEAIRGNSSTETTNGKKDACNKFAPVYRLAPLTDTHQYFEQPHHPFTEELETNHKRSSVALYSETSKLLPKSACGDLLICVDSDLFCHLPDPLSAKLLTSIM</sequence>
<dbReference type="Proteomes" id="UP001519460">
    <property type="component" value="Unassembled WGS sequence"/>
</dbReference>
<dbReference type="AlphaFoldDB" id="A0ABD0M4J0"/>
<gene>
    <name evidence="1" type="ORF">BaRGS_00002050</name>
</gene>
<evidence type="ECO:0000313" key="2">
    <source>
        <dbReference type="Proteomes" id="UP001519460"/>
    </source>
</evidence>
<proteinExistence type="predicted"/>
<reference evidence="1 2" key="1">
    <citation type="journal article" date="2023" name="Sci. Data">
        <title>Genome assembly of the Korean intertidal mud-creeper Batillaria attramentaria.</title>
        <authorList>
            <person name="Patra A.K."/>
            <person name="Ho P.T."/>
            <person name="Jun S."/>
            <person name="Lee S.J."/>
            <person name="Kim Y."/>
            <person name="Won Y.J."/>
        </authorList>
    </citation>
    <scope>NUCLEOTIDE SEQUENCE [LARGE SCALE GENOMIC DNA]</scope>
    <source>
        <strain evidence="1">Wonlab-2016</strain>
    </source>
</reference>
<comment type="caution">
    <text evidence="1">The sequence shown here is derived from an EMBL/GenBank/DDBJ whole genome shotgun (WGS) entry which is preliminary data.</text>
</comment>
<evidence type="ECO:0000313" key="1">
    <source>
        <dbReference type="EMBL" id="KAK7506575.1"/>
    </source>
</evidence>
<name>A0ABD0M4J0_9CAEN</name>
<accession>A0ABD0M4J0</accession>